<proteinExistence type="predicted"/>
<organism evidence="1 2">
    <name type="scientific">Chelonia mydas</name>
    <name type="common">Green sea-turtle</name>
    <name type="synonym">Chelonia agassizi</name>
    <dbReference type="NCBI Taxonomy" id="8469"/>
    <lineage>
        <taxon>Eukaryota</taxon>
        <taxon>Metazoa</taxon>
        <taxon>Chordata</taxon>
        <taxon>Craniata</taxon>
        <taxon>Vertebrata</taxon>
        <taxon>Euteleostomi</taxon>
        <taxon>Archelosauria</taxon>
        <taxon>Testudinata</taxon>
        <taxon>Testudines</taxon>
        <taxon>Cryptodira</taxon>
        <taxon>Durocryptodira</taxon>
        <taxon>Americhelydia</taxon>
        <taxon>Chelonioidea</taxon>
        <taxon>Cheloniidae</taxon>
        <taxon>Chelonia</taxon>
    </lineage>
</organism>
<evidence type="ECO:0000313" key="1">
    <source>
        <dbReference type="EMBL" id="EMP40331.1"/>
    </source>
</evidence>
<dbReference type="Proteomes" id="UP000031443">
    <property type="component" value="Unassembled WGS sequence"/>
</dbReference>
<dbReference type="AlphaFoldDB" id="M7BR26"/>
<accession>M7BR26</accession>
<protein>
    <submittedName>
        <fullName evidence="1">Uncharacterized protein</fullName>
    </submittedName>
</protein>
<sequence length="200" mass="23048">MLAVLCRLQESRVAAEAVDDDGCHKNRYLYRTARRPTGWIHDTRRAELQQKWWMMTTRVSSPTAPSADSSMMSVWKKGAKRLSAVAFTEGGTTDDMYPKPPAIMFLPHQALRAQPRIPMGNGDCGNSWTQQCSVAMLATLNMQRLLGLYFSTYSQMNLALDSIRCTTEQMMWRQQQLLLRLQELQRWRKNEKTDTEQLIV</sequence>
<keyword evidence="2" id="KW-1185">Reference proteome</keyword>
<gene>
    <name evidence="1" type="ORF">UY3_02494</name>
</gene>
<dbReference type="EMBL" id="KB514175">
    <property type="protein sequence ID" value="EMP40331.1"/>
    <property type="molecule type" value="Genomic_DNA"/>
</dbReference>
<reference evidence="2" key="1">
    <citation type="journal article" date="2013" name="Nat. Genet.">
        <title>The draft genomes of soft-shell turtle and green sea turtle yield insights into the development and evolution of the turtle-specific body plan.</title>
        <authorList>
            <person name="Wang Z."/>
            <person name="Pascual-Anaya J."/>
            <person name="Zadissa A."/>
            <person name="Li W."/>
            <person name="Niimura Y."/>
            <person name="Huang Z."/>
            <person name="Li C."/>
            <person name="White S."/>
            <person name="Xiong Z."/>
            <person name="Fang D."/>
            <person name="Wang B."/>
            <person name="Ming Y."/>
            <person name="Chen Y."/>
            <person name="Zheng Y."/>
            <person name="Kuraku S."/>
            <person name="Pignatelli M."/>
            <person name="Herrero J."/>
            <person name="Beal K."/>
            <person name="Nozawa M."/>
            <person name="Li Q."/>
            <person name="Wang J."/>
            <person name="Zhang H."/>
            <person name="Yu L."/>
            <person name="Shigenobu S."/>
            <person name="Wang J."/>
            <person name="Liu J."/>
            <person name="Flicek P."/>
            <person name="Searle S."/>
            <person name="Wang J."/>
            <person name="Kuratani S."/>
            <person name="Yin Y."/>
            <person name="Aken B."/>
            <person name="Zhang G."/>
            <person name="Irie N."/>
        </authorList>
    </citation>
    <scope>NUCLEOTIDE SEQUENCE [LARGE SCALE GENOMIC DNA]</scope>
</reference>
<evidence type="ECO:0000313" key="2">
    <source>
        <dbReference type="Proteomes" id="UP000031443"/>
    </source>
</evidence>
<name>M7BR26_CHEMY</name>